<dbReference type="Proteomes" id="UP000186922">
    <property type="component" value="Unassembled WGS sequence"/>
</dbReference>
<proteinExistence type="predicted"/>
<feature type="compositionally biased region" description="Low complexity" evidence="1">
    <location>
        <begin position="7"/>
        <end position="24"/>
    </location>
</feature>
<accession>A0A1D1UPE9</accession>
<keyword evidence="3" id="KW-1185">Reference proteome</keyword>
<dbReference type="EMBL" id="BDGG01000002">
    <property type="protein sequence ID" value="GAU91321.1"/>
    <property type="molecule type" value="Genomic_DNA"/>
</dbReference>
<protein>
    <submittedName>
        <fullName evidence="2">Uncharacterized protein</fullName>
    </submittedName>
</protein>
<gene>
    <name evidence="2" type="primary">RvY_03598</name>
    <name evidence="2" type="synonym">RvY_03598.3</name>
    <name evidence="2" type="ORF">RvY_03598-3</name>
</gene>
<reference evidence="2 3" key="1">
    <citation type="journal article" date="2016" name="Nat. Commun.">
        <title>Extremotolerant tardigrade genome and improved radiotolerance of human cultured cells by tardigrade-unique protein.</title>
        <authorList>
            <person name="Hashimoto T."/>
            <person name="Horikawa D.D."/>
            <person name="Saito Y."/>
            <person name="Kuwahara H."/>
            <person name="Kozuka-Hata H."/>
            <person name="Shin-I T."/>
            <person name="Minakuchi Y."/>
            <person name="Ohishi K."/>
            <person name="Motoyama A."/>
            <person name="Aizu T."/>
            <person name="Enomoto A."/>
            <person name="Kondo K."/>
            <person name="Tanaka S."/>
            <person name="Hara Y."/>
            <person name="Koshikawa S."/>
            <person name="Sagara H."/>
            <person name="Miura T."/>
            <person name="Yokobori S."/>
            <person name="Miyagawa K."/>
            <person name="Suzuki Y."/>
            <person name="Kubo T."/>
            <person name="Oyama M."/>
            <person name="Kohara Y."/>
            <person name="Fujiyama A."/>
            <person name="Arakawa K."/>
            <person name="Katayama T."/>
            <person name="Toyoda A."/>
            <person name="Kunieda T."/>
        </authorList>
    </citation>
    <scope>NUCLEOTIDE SEQUENCE [LARGE SCALE GENOMIC DNA]</scope>
    <source>
        <strain evidence="2 3">YOKOZUNA-1</strain>
    </source>
</reference>
<sequence length="84" mass="9718">MRRAIRQQPLENEQQQQQRSGQRKGSNDSCAPAAPSGISRHRLHRAHNHLHHRLLRQYFRCDRCAADQIYAFPHLLLLGVAGSR</sequence>
<dbReference type="AlphaFoldDB" id="A0A1D1UPE9"/>
<comment type="caution">
    <text evidence="2">The sequence shown here is derived from an EMBL/GenBank/DDBJ whole genome shotgun (WGS) entry which is preliminary data.</text>
</comment>
<feature type="region of interest" description="Disordered" evidence="1">
    <location>
        <begin position="1"/>
        <end position="44"/>
    </location>
</feature>
<evidence type="ECO:0000313" key="3">
    <source>
        <dbReference type="Proteomes" id="UP000186922"/>
    </source>
</evidence>
<evidence type="ECO:0000256" key="1">
    <source>
        <dbReference type="SAM" id="MobiDB-lite"/>
    </source>
</evidence>
<name>A0A1D1UPE9_RAMVA</name>
<organism evidence="2 3">
    <name type="scientific">Ramazzottius varieornatus</name>
    <name type="common">Water bear</name>
    <name type="synonym">Tardigrade</name>
    <dbReference type="NCBI Taxonomy" id="947166"/>
    <lineage>
        <taxon>Eukaryota</taxon>
        <taxon>Metazoa</taxon>
        <taxon>Ecdysozoa</taxon>
        <taxon>Tardigrada</taxon>
        <taxon>Eutardigrada</taxon>
        <taxon>Parachela</taxon>
        <taxon>Hypsibioidea</taxon>
        <taxon>Ramazzottiidae</taxon>
        <taxon>Ramazzottius</taxon>
    </lineage>
</organism>
<evidence type="ECO:0000313" key="2">
    <source>
        <dbReference type="EMBL" id="GAU91321.1"/>
    </source>
</evidence>